<dbReference type="SUPFAM" id="SSF46785">
    <property type="entry name" value="Winged helix' DNA-binding domain"/>
    <property type="match status" value="1"/>
</dbReference>
<name>A0AAU2GVS2_9ACTN</name>
<gene>
    <name evidence="3" type="ORF">OHV25_09920</name>
</gene>
<evidence type="ECO:0000259" key="2">
    <source>
        <dbReference type="PROSITE" id="PS51462"/>
    </source>
</evidence>
<dbReference type="InterPro" id="IPR015797">
    <property type="entry name" value="NUDIX_hydrolase-like_dom_sf"/>
</dbReference>
<dbReference type="Pfam" id="PF21906">
    <property type="entry name" value="WHD_NrtR"/>
    <property type="match status" value="1"/>
</dbReference>
<dbReference type="AlphaFoldDB" id="A0AAU2GVS2"/>
<dbReference type="InterPro" id="IPR020084">
    <property type="entry name" value="NUDIX_hydrolase_CS"/>
</dbReference>
<evidence type="ECO:0000256" key="1">
    <source>
        <dbReference type="ARBA" id="ARBA00022801"/>
    </source>
</evidence>
<dbReference type="PANTHER" id="PTHR43736">
    <property type="entry name" value="ADP-RIBOSE PYROPHOSPHATASE"/>
    <property type="match status" value="1"/>
</dbReference>
<dbReference type="SUPFAM" id="SSF55811">
    <property type="entry name" value="Nudix"/>
    <property type="match status" value="1"/>
</dbReference>
<dbReference type="Gene3D" id="1.10.10.10">
    <property type="entry name" value="Winged helix-like DNA-binding domain superfamily/Winged helix DNA-binding domain"/>
    <property type="match status" value="1"/>
</dbReference>
<dbReference type="CDD" id="cd18873">
    <property type="entry name" value="NUDIX_NadM_like"/>
    <property type="match status" value="1"/>
</dbReference>
<dbReference type="Gene3D" id="3.90.79.10">
    <property type="entry name" value="Nucleoside Triphosphate Pyrophosphohydrolase"/>
    <property type="match status" value="1"/>
</dbReference>
<dbReference type="InterPro" id="IPR054105">
    <property type="entry name" value="WHD_NrtR"/>
</dbReference>
<evidence type="ECO:0000313" key="3">
    <source>
        <dbReference type="EMBL" id="WTU39876.1"/>
    </source>
</evidence>
<keyword evidence="1 3" id="KW-0378">Hydrolase</keyword>
<dbReference type="InterPro" id="IPR000086">
    <property type="entry name" value="NUDIX_hydrolase_dom"/>
</dbReference>
<dbReference type="InterPro" id="IPR036388">
    <property type="entry name" value="WH-like_DNA-bd_sf"/>
</dbReference>
<dbReference type="PROSITE" id="PS00893">
    <property type="entry name" value="NUDIX_BOX"/>
    <property type="match status" value="1"/>
</dbReference>
<feature type="domain" description="Nudix hydrolase" evidence="2">
    <location>
        <begin position="11"/>
        <end position="163"/>
    </location>
</feature>
<dbReference type="Pfam" id="PF00293">
    <property type="entry name" value="NUDIX"/>
    <property type="match status" value="1"/>
</dbReference>
<accession>A0AAU2GVS2</accession>
<protein>
    <submittedName>
        <fullName evidence="3">NUDIX hydrolase</fullName>
    </submittedName>
</protein>
<dbReference type="PROSITE" id="PS51462">
    <property type="entry name" value="NUDIX"/>
    <property type="match status" value="1"/>
</dbReference>
<dbReference type="InterPro" id="IPR036390">
    <property type="entry name" value="WH_DNA-bd_sf"/>
</dbReference>
<sequence length="256" mass="27243">MSPYDPSAFPPFAVTVDLVVLTVRRHALCALVVRRGEPPFQGRWALPGGFVRGDEDLSAAAARELTEETGLCAQDPAATAPAPGNGAHLEQLATYGDPRRDPRMRVVSVAHLALAPDLPAPRAGGDAHSARWAPVEDLLSQDGGFGRDGEQPAPLAFDHAQILADGVERARSKIEYSSLATAFCPAEFTVGELRRVYEAVWGVALDPRNFHRKVTGTPGFLVPSGGTTTRQGGRPAQLFRAGGATLLNPPMLRPEV</sequence>
<organism evidence="3">
    <name type="scientific">Streptomyces sp. NBC_00060</name>
    <dbReference type="NCBI Taxonomy" id="2975636"/>
    <lineage>
        <taxon>Bacteria</taxon>
        <taxon>Bacillati</taxon>
        <taxon>Actinomycetota</taxon>
        <taxon>Actinomycetes</taxon>
        <taxon>Kitasatosporales</taxon>
        <taxon>Streptomycetaceae</taxon>
        <taxon>Streptomyces</taxon>
    </lineage>
</organism>
<dbReference type="GO" id="GO:0016787">
    <property type="term" value="F:hydrolase activity"/>
    <property type="evidence" value="ECO:0007669"/>
    <property type="project" value="UniProtKB-KW"/>
</dbReference>
<proteinExistence type="predicted"/>
<dbReference type="PANTHER" id="PTHR43736:SF4">
    <property type="entry name" value="SLR1690 PROTEIN"/>
    <property type="match status" value="1"/>
</dbReference>
<reference evidence="3" key="1">
    <citation type="submission" date="2022-10" db="EMBL/GenBank/DDBJ databases">
        <title>The complete genomes of actinobacterial strains from the NBC collection.</title>
        <authorList>
            <person name="Joergensen T.S."/>
            <person name="Alvarez Arevalo M."/>
            <person name="Sterndorff E.B."/>
            <person name="Faurdal D."/>
            <person name="Vuksanovic O."/>
            <person name="Mourched A.-S."/>
            <person name="Charusanti P."/>
            <person name="Shaw S."/>
            <person name="Blin K."/>
            <person name="Weber T."/>
        </authorList>
    </citation>
    <scope>NUCLEOTIDE SEQUENCE</scope>
    <source>
        <strain evidence="3">NBC_00060</strain>
    </source>
</reference>
<dbReference type="EMBL" id="CP108253">
    <property type="protein sequence ID" value="WTU39876.1"/>
    <property type="molecule type" value="Genomic_DNA"/>
</dbReference>